<keyword evidence="3" id="KW-0812">Transmembrane</keyword>
<evidence type="ECO:0000256" key="3">
    <source>
        <dbReference type="SAM" id="Phobius"/>
    </source>
</evidence>
<dbReference type="NCBIfam" id="TIGR03504">
    <property type="entry name" value="FimV_Cterm"/>
    <property type="match status" value="1"/>
</dbReference>
<dbReference type="EMBL" id="SRLE01000014">
    <property type="protein sequence ID" value="TGD71399.1"/>
    <property type="molecule type" value="Genomic_DNA"/>
</dbReference>
<keyword evidence="4" id="KW-0732">Signal</keyword>
<dbReference type="Gene3D" id="1.20.58.2200">
    <property type="match status" value="1"/>
</dbReference>
<feature type="domain" description="FimV N-terminal" evidence="5">
    <location>
        <begin position="25"/>
        <end position="132"/>
    </location>
</feature>
<feature type="coiled-coil region" evidence="1">
    <location>
        <begin position="328"/>
        <end position="362"/>
    </location>
</feature>
<feature type="compositionally biased region" description="Acidic residues" evidence="2">
    <location>
        <begin position="512"/>
        <end position="532"/>
    </location>
</feature>
<dbReference type="Proteomes" id="UP000298050">
    <property type="component" value="Unassembled WGS sequence"/>
</dbReference>
<dbReference type="SUPFAM" id="SSF48452">
    <property type="entry name" value="TPR-like"/>
    <property type="match status" value="1"/>
</dbReference>
<evidence type="ECO:0000256" key="2">
    <source>
        <dbReference type="SAM" id="MobiDB-lite"/>
    </source>
</evidence>
<feature type="region of interest" description="Disordered" evidence="2">
    <location>
        <begin position="151"/>
        <end position="199"/>
    </location>
</feature>
<feature type="region of interest" description="Disordered" evidence="2">
    <location>
        <begin position="375"/>
        <end position="449"/>
    </location>
</feature>
<proteinExistence type="predicted"/>
<feature type="region of interest" description="Disordered" evidence="2">
    <location>
        <begin position="280"/>
        <end position="299"/>
    </location>
</feature>
<keyword evidence="3" id="KW-1133">Transmembrane helix</keyword>
<dbReference type="InterPro" id="IPR036779">
    <property type="entry name" value="LysM_dom_sf"/>
</dbReference>
<feature type="compositionally biased region" description="Basic and acidic residues" evidence="2">
    <location>
        <begin position="420"/>
        <end position="437"/>
    </location>
</feature>
<gene>
    <name evidence="6" type="ORF">E4634_19205</name>
</gene>
<dbReference type="RefSeq" id="WP_135446291.1">
    <property type="nucleotide sequence ID" value="NZ_SRLE01000014.1"/>
</dbReference>
<dbReference type="Pfam" id="PF25800">
    <property type="entry name" value="FimV_N"/>
    <property type="match status" value="1"/>
</dbReference>
<dbReference type="InterPro" id="IPR020012">
    <property type="entry name" value="LysM_FimV"/>
</dbReference>
<dbReference type="Pfam" id="PF14559">
    <property type="entry name" value="TPR_19"/>
    <property type="match status" value="1"/>
</dbReference>
<dbReference type="OrthoDB" id="5298707at2"/>
<feature type="compositionally biased region" description="Acidic residues" evidence="2">
    <location>
        <begin position="375"/>
        <end position="410"/>
    </location>
</feature>
<evidence type="ECO:0000256" key="4">
    <source>
        <dbReference type="SAM" id="SignalP"/>
    </source>
</evidence>
<evidence type="ECO:0000313" key="7">
    <source>
        <dbReference type="Proteomes" id="UP000298050"/>
    </source>
</evidence>
<organism evidence="6 7">
    <name type="scientific">Mangrovimicrobium sediminis</name>
    <dbReference type="NCBI Taxonomy" id="2562682"/>
    <lineage>
        <taxon>Bacteria</taxon>
        <taxon>Pseudomonadati</taxon>
        <taxon>Pseudomonadota</taxon>
        <taxon>Gammaproteobacteria</taxon>
        <taxon>Cellvibrionales</taxon>
        <taxon>Halieaceae</taxon>
        <taxon>Mangrovimicrobium</taxon>
    </lineage>
</organism>
<dbReference type="NCBIfam" id="TIGR03505">
    <property type="entry name" value="FimV_core"/>
    <property type="match status" value="1"/>
</dbReference>
<feature type="signal peptide" evidence="4">
    <location>
        <begin position="1"/>
        <end position="24"/>
    </location>
</feature>
<dbReference type="Gene3D" id="3.10.350.10">
    <property type="entry name" value="LysM domain"/>
    <property type="match status" value="1"/>
</dbReference>
<comment type="caution">
    <text evidence="6">The sequence shown here is derived from an EMBL/GenBank/DDBJ whole genome shotgun (WGS) entry which is preliminary data.</text>
</comment>
<feature type="transmembrane region" description="Helical" evidence="3">
    <location>
        <begin position="453"/>
        <end position="474"/>
    </location>
</feature>
<dbReference type="InterPro" id="IPR057840">
    <property type="entry name" value="FimV_N"/>
</dbReference>
<protein>
    <recommendedName>
        <fullName evidence="5">FimV N-terminal domain-containing protein</fullName>
    </recommendedName>
</protein>
<feature type="region of interest" description="Disordered" evidence="2">
    <location>
        <begin position="304"/>
        <end position="327"/>
    </location>
</feature>
<evidence type="ECO:0000259" key="5">
    <source>
        <dbReference type="Pfam" id="PF25800"/>
    </source>
</evidence>
<accession>A0A4Z0LVU5</accession>
<reference evidence="6 7" key="1">
    <citation type="submission" date="2019-04" db="EMBL/GenBank/DDBJ databases">
        <title>Taxonomy of novel Haliea sp. from mangrove soil of West Coast of India.</title>
        <authorList>
            <person name="Verma A."/>
            <person name="Kumar P."/>
            <person name="Krishnamurthi S."/>
        </authorList>
    </citation>
    <scope>NUCLEOTIDE SEQUENCE [LARGE SCALE GENOMIC DNA]</scope>
    <source>
        <strain evidence="6 7">SAOS-164</strain>
    </source>
</reference>
<keyword evidence="3" id="KW-0472">Membrane</keyword>
<feature type="region of interest" description="Disordered" evidence="2">
    <location>
        <begin position="494"/>
        <end position="541"/>
    </location>
</feature>
<feature type="chain" id="PRO_5021333861" description="FimV N-terminal domain-containing protein" evidence="4">
    <location>
        <begin position="25"/>
        <end position="767"/>
    </location>
</feature>
<dbReference type="InterPro" id="IPR020011">
    <property type="entry name" value="FimV_C"/>
</dbReference>
<feature type="compositionally biased region" description="Low complexity" evidence="2">
    <location>
        <begin position="307"/>
        <end position="327"/>
    </location>
</feature>
<dbReference type="AlphaFoldDB" id="A0A4Z0LVU5"/>
<name>A0A4Z0LVU5_9GAMM</name>
<sequence>MAMARKFSAVVFSLGCLHASSTYALGLGDLQLESFLNEPLQAKVDLLNVGSLHEDEIIVRLATRADFDRMGVERAYFLTSIKFEVNLDASGRGSITMTSEDPVLEPYLDFIVEARWPDGRLLREYTVLVDPPLFETGTPVVSASQRVEEVEGIPAPDSAGKKPEGAAATSGTRVDVRKSNLGPGEMPQRDFNAQAGDAPQSGGRYMIHRDDTLWQIAESSRPEGASVHQTMLDIQRLNPDAFINGNINQIKAGFIIYLPSAEDISSQDLEAALAEVREQNEAWQASRGQEPAPSRPSLRISADPAEEAAALTGGATSSRGGAGDSAALGQARSQIAEMENQVDSLERLVSLKDAQIAELQAALAEAGVEADALPVEEDLGEEPAPYDDYDSGLDSYDEDVDSAVEEEISPAEEPAAAAPAEEKPAAAKPEAKPESKPKKLPPAKVPPPKESGWMSYALYGLGALVLAILGLLFVRWRRSGDDEVDEPVRDAFADVKLKTPPPAPAPQAPDQEPLDELLDDDLLDDPFTDELDTGPADSFLDQSLEPAAPALADEAPLADSEGGEYASDMDSGDALAEADIYIAYGRYPQARELLKSALASEPENTAYRLKLLEAELQLGNRPAAREQLYELEARGDAAATARARELLGETDNQSEPPAGLAEEIGGGLESDFVGLEIEGTGGDDTIEDDLDLSADFLDSPLGDDDDEDDEDLVIAADANGMSTKLDLARAYIDMGDEDGARQILEEVVAEGSEENRSEAQALLDRID</sequence>
<dbReference type="InterPro" id="IPR038440">
    <property type="entry name" value="FimV_C_sf"/>
</dbReference>
<evidence type="ECO:0000256" key="1">
    <source>
        <dbReference type="SAM" id="Coils"/>
    </source>
</evidence>
<evidence type="ECO:0000313" key="6">
    <source>
        <dbReference type="EMBL" id="TGD71399.1"/>
    </source>
</evidence>
<dbReference type="InterPro" id="IPR011990">
    <property type="entry name" value="TPR-like_helical_dom_sf"/>
</dbReference>
<keyword evidence="7" id="KW-1185">Reference proteome</keyword>
<keyword evidence="1" id="KW-0175">Coiled coil</keyword>
<dbReference type="Gene3D" id="1.25.40.10">
    <property type="entry name" value="Tetratricopeptide repeat domain"/>
    <property type="match status" value="1"/>
</dbReference>